<dbReference type="RefSeq" id="WP_100364147.1">
    <property type="nucleotide sequence ID" value="NZ_PGFF01000001.1"/>
</dbReference>
<evidence type="ECO:0000313" key="9">
    <source>
        <dbReference type="EMBL" id="PJJ71893.1"/>
    </source>
</evidence>
<feature type="transmembrane region" description="Helical" evidence="7">
    <location>
        <begin position="325"/>
        <end position="349"/>
    </location>
</feature>
<evidence type="ECO:0000256" key="7">
    <source>
        <dbReference type="SAM" id="Phobius"/>
    </source>
</evidence>
<evidence type="ECO:0000259" key="8">
    <source>
        <dbReference type="Pfam" id="PF02687"/>
    </source>
</evidence>
<feature type="transmembrane region" description="Helical" evidence="7">
    <location>
        <begin position="755"/>
        <end position="782"/>
    </location>
</feature>
<dbReference type="GO" id="GO:0022857">
    <property type="term" value="F:transmembrane transporter activity"/>
    <property type="evidence" value="ECO:0007669"/>
    <property type="project" value="TreeGrafter"/>
</dbReference>
<comment type="caution">
    <text evidence="9">The sequence shown here is derived from an EMBL/GenBank/DDBJ whole genome shotgun (WGS) entry which is preliminary data.</text>
</comment>
<protein>
    <submittedName>
        <fullName evidence="9">FtsX-like permease family protein</fullName>
    </submittedName>
</protein>
<dbReference type="Proteomes" id="UP000228758">
    <property type="component" value="Unassembled WGS sequence"/>
</dbReference>
<feature type="transmembrane region" description="Helical" evidence="7">
    <location>
        <begin position="476"/>
        <end position="507"/>
    </location>
</feature>
<feature type="transmembrane region" description="Helical" evidence="7">
    <location>
        <begin position="528"/>
        <end position="549"/>
    </location>
</feature>
<dbReference type="OrthoDB" id="3719151at2"/>
<feature type="transmembrane region" description="Helical" evidence="7">
    <location>
        <begin position="370"/>
        <end position="397"/>
    </location>
</feature>
<dbReference type="GO" id="GO:0005886">
    <property type="term" value="C:plasma membrane"/>
    <property type="evidence" value="ECO:0007669"/>
    <property type="project" value="UniProtKB-SubCell"/>
</dbReference>
<keyword evidence="3 7" id="KW-0812">Transmembrane</keyword>
<sequence>MNPTRLGWKASTTTPVVSVLVAAVVALVSLVGAALPGVLAASRDAESSWVLDRVQPLTRDLSARPIPASPVPGEGSGRTAMALPEGAEAWGAALDDLDRYASGLDPALRDVLGVPQAIVHLEDLRLTTERRPVPPIGSLILHLDPRWQERVRIVDGVAPEWGGAPADGVLDIVLTRTIAEPLDWPVGETRTWGVGERSRPLRLAAIAEPLDDDAGSWIRTQNALVPTVEDANNQQVLHGGAFADPALIEQLDRFGVRSTDLWFPLVPDRLETDRIDELLRATLTVPPLRSDFVDAEDNRLTDAELSTGMADGLRAALDRVDGLDAMAGIVAAGPLGLLVVVSTLAARLLAVRRRSTLVLAAARGASPALLAGWLALEGLSIGVVGAVAGCLAGSLLAPGGGPAVLVLPALAALVPAVTLPFAGLDATAASRRRDLDAGVGGRGRVLSEVGVVLVAAFAVVPVLATPPDGEAAPSASALVLPIAIATVGGLAAARVLPPVLTVLAATLRRARGPVALVGPARAIRDPALRVLALGAMVGAVAIAVFAAGLSATVSGGIRDAVRYRVGADARIVAPFVDADAIAAIRALDGVERAAPVYADERREVTFPVGSGRATVYVVDVAEMRAVQSGGSALPWVDRLTRAGEPVPVIASEEFARRAGGETVQIRSHDLDIVGVAPSDGPLGPGRLWVAVDRSVAEQIVRTPFSPAVVLVKLDAGASAGDLAAPVRRLLGDAAGVTGVEEAVVDRATEPVVGTLVGVAAAASSLAAALLAVTVALSLILAGRARARDFTLLGALGVRRRQQWGLVLWEIVPAAVVCAPFGVAAGMTLAALVARARDLRVFTGGTVAPPVEVDPWLVLVLLGGFGLVVALATTIALATARRTDVAGTLRSIDPEG</sequence>
<dbReference type="PANTHER" id="PTHR30572">
    <property type="entry name" value="MEMBRANE COMPONENT OF TRANSPORTER-RELATED"/>
    <property type="match status" value="1"/>
</dbReference>
<evidence type="ECO:0000256" key="2">
    <source>
        <dbReference type="ARBA" id="ARBA00022475"/>
    </source>
</evidence>
<dbReference type="Pfam" id="PF02687">
    <property type="entry name" value="FtsX"/>
    <property type="match status" value="1"/>
</dbReference>
<organism evidence="9 10">
    <name type="scientific">Diaminobutyricimonas aerilata</name>
    <dbReference type="NCBI Taxonomy" id="1162967"/>
    <lineage>
        <taxon>Bacteria</taxon>
        <taxon>Bacillati</taxon>
        <taxon>Actinomycetota</taxon>
        <taxon>Actinomycetes</taxon>
        <taxon>Micrococcales</taxon>
        <taxon>Microbacteriaceae</taxon>
        <taxon>Diaminobutyricimonas</taxon>
    </lineage>
</organism>
<feature type="transmembrane region" description="Helical" evidence="7">
    <location>
        <begin position="403"/>
        <end position="424"/>
    </location>
</feature>
<evidence type="ECO:0000256" key="5">
    <source>
        <dbReference type="ARBA" id="ARBA00023136"/>
    </source>
</evidence>
<feature type="domain" description="ABC3 transporter permease C-terminal" evidence="8">
    <location>
        <begin position="762"/>
        <end position="882"/>
    </location>
</feature>
<dbReference type="InterPro" id="IPR003838">
    <property type="entry name" value="ABC3_permease_C"/>
</dbReference>
<keyword evidence="10" id="KW-1185">Reference proteome</keyword>
<feature type="transmembrane region" description="Helical" evidence="7">
    <location>
        <begin position="445"/>
        <end position="464"/>
    </location>
</feature>
<feature type="transmembrane region" description="Helical" evidence="7">
    <location>
        <begin position="855"/>
        <end position="879"/>
    </location>
</feature>
<evidence type="ECO:0000256" key="1">
    <source>
        <dbReference type="ARBA" id="ARBA00004651"/>
    </source>
</evidence>
<evidence type="ECO:0000313" key="10">
    <source>
        <dbReference type="Proteomes" id="UP000228758"/>
    </source>
</evidence>
<dbReference type="PANTHER" id="PTHR30572:SF4">
    <property type="entry name" value="ABC TRANSPORTER PERMEASE YTRF"/>
    <property type="match status" value="1"/>
</dbReference>
<proteinExistence type="inferred from homology"/>
<keyword evidence="4 7" id="KW-1133">Transmembrane helix</keyword>
<evidence type="ECO:0000256" key="4">
    <source>
        <dbReference type="ARBA" id="ARBA00022989"/>
    </source>
</evidence>
<evidence type="ECO:0000256" key="3">
    <source>
        <dbReference type="ARBA" id="ARBA00022692"/>
    </source>
</evidence>
<feature type="transmembrane region" description="Helical" evidence="7">
    <location>
        <begin position="803"/>
        <end position="835"/>
    </location>
</feature>
<gene>
    <name evidence="9" type="ORF">CLV46_1449</name>
</gene>
<reference evidence="9 10" key="1">
    <citation type="submission" date="2017-11" db="EMBL/GenBank/DDBJ databases">
        <title>Genomic Encyclopedia of Archaeal and Bacterial Type Strains, Phase II (KMG-II): From Individual Species to Whole Genera.</title>
        <authorList>
            <person name="Goeker M."/>
        </authorList>
    </citation>
    <scope>NUCLEOTIDE SEQUENCE [LARGE SCALE GENOMIC DNA]</scope>
    <source>
        <strain evidence="9 10">DSM 27393</strain>
    </source>
</reference>
<keyword evidence="5 7" id="KW-0472">Membrane</keyword>
<keyword evidence="2" id="KW-1003">Cell membrane</keyword>
<dbReference type="EMBL" id="PGFF01000001">
    <property type="protein sequence ID" value="PJJ71893.1"/>
    <property type="molecule type" value="Genomic_DNA"/>
</dbReference>
<dbReference type="AlphaFoldDB" id="A0A2M9CJ07"/>
<accession>A0A2M9CJ07</accession>
<dbReference type="InterPro" id="IPR050250">
    <property type="entry name" value="Macrolide_Exporter_MacB"/>
</dbReference>
<evidence type="ECO:0000256" key="6">
    <source>
        <dbReference type="ARBA" id="ARBA00038076"/>
    </source>
</evidence>
<comment type="similarity">
    <text evidence="6">Belongs to the ABC-4 integral membrane protein family.</text>
</comment>
<comment type="subcellular location">
    <subcellularLocation>
        <location evidence="1">Cell membrane</location>
        <topology evidence="1">Multi-pass membrane protein</topology>
    </subcellularLocation>
</comment>
<name>A0A2M9CJ07_9MICO</name>